<evidence type="ECO:0000259" key="4">
    <source>
        <dbReference type="PROSITE" id="PS51084"/>
    </source>
</evidence>
<dbReference type="Pfam" id="PF01230">
    <property type="entry name" value="HIT"/>
    <property type="match status" value="1"/>
</dbReference>
<evidence type="ECO:0000256" key="3">
    <source>
        <dbReference type="PROSITE-ProRule" id="PRU00464"/>
    </source>
</evidence>
<dbReference type="RefSeq" id="WP_192750175.1">
    <property type="nucleotide sequence ID" value="NZ_BAABJL010000236.1"/>
</dbReference>
<dbReference type="Gene3D" id="3.30.428.10">
    <property type="entry name" value="HIT-like"/>
    <property type="match status" value="1"/>
</dbReference>
<proteinExistence type="predicted"/>
<dbReference type="InterPro" id="IPR036265">
    <property type="entry name" value="HIT-like_sf"/>
</dbReference>
<dbReference type="AlphaFoldDB" id="A0A927MTC8"/>
<evidence type="ECO:0000313" key="5">
    <source>
        <dbReference type="EMBL" id="MBE1605966.1"/>
    </source>
</evidence>
<dbReference type="PROSITE" id="PS51084">
    <property type="entry name" value="HIT_2"/>
    <property type="match status" value="1"/>
</dbReference>
<gene>
    <name evidence="5" type="ORF">HEB94_002814</name>
</gene>
<dbReference type="PANTHER" id="PTHR46648">
    <property type="entry name" value="HIT FAMILY PROTEIN 1"/>
    <property type="match status" value="1"/>
</dbReference>
<feature type="active site" description="Tele-AMP-histidine intermediate" evidence="1">
    <location>
        <position position="113"/>
    </location>
</feature>
<name>A0A927MTC8_9ACTN</name>
<dbReference type="EMBL" id="JADBEM010000001">
    <property type="protein sequence ID" value="MBE1605966.1"/>
    <property type="molecule type" value="Genomic_DNA"/>
</dbReference>
<keyword evidence="6" id="KW-1185">Reference proteome</keyword>
<dbReference type="SUPFAM" id="SSF54197">
    <property type="entry name" value="HIT-like"/>
    <property type="match status" value="1"/>
</dbReference>
<protein>
    <submittedName>
        <fullName evidence="5">Histidine triad (HIT) family protein</fullName>
    </submittedName>
</protein>
<evidence type="ECO:0000256" key="2">
    <source>
        <dbReference type="PIRSR" id="PIRSR601310-3"/>
    </source>
</evidence>
<accession>A0A927MTC8</accession>
<evidence type="ECO:0000256" key="1">
    <source>
        <dbReference type="PIRSR" id="PIRSR601310-1"/>
    </source>
</evidence>
<sequence length="162" mass="18447">MFNHEPTGYSCPFCLLLAGRETPLSDPDDIVRRSERAAAFVSARWWPNNHGHVLVVPTAHHENLYDLPNADGHAVHDLVREVAVAIRHTYDCDGVSTRQHNEPAGYQDAWHYHVHVFPRYAGDDLYASRHRPEPATAAERRVYAVRLRDYFESQASTALPTH</sequence>
<feature type="domain" description="HIT" evidence="4">
    <location>
        <begin position="12"/>
        <end position="126"/>
    </location>
</feature>
<dbReference type="Proteomes" id="UP000638648">
    <property type="component" value="Unassembled WGS sequence"/>
</dbReference>
<dbReference type="InterPro" id="IPR011146">
    <property type="entry name" value="HIT-like"/>
</dbReference>
<dbReference type="GO" id="GO:0009117">
    <property type="term" value="P:nucleotide metabolic process"/>
    <property type="evidence" value="ECO:0007669"/>
    <property type="project" value="TreeGrafter"/>
</dbReference>
<organism evidence="5 6">
    <name type="scientific">Actinopolymorpha pittospori</name>
    <dbReference type="NCBI Taxonomy" id="648752"/>
    <lineage>
        <taxon>Bacteria</taxon>
        <taxon>Bacillati</taxon>
        <taxon>Actinomycetota</taxon>
        <taxon>Actinomycetes</taxon>
        <taxon>Propionibacteriales</taxon>
        <taxon>Actinopolymorphaceae</taxon>
        <taxon>Actinopolymorpha</taxon>
    </lineage>
</organism>
<evidence type="ECO:0000313" key="6">
    <source>
        <dbReference type="Proteomes" id="UP000638648"/>
    </source>
</evidence>
<dbReference type="GO" id="GO:0003824">
    <property type="term" value="F:catalytic activity"/>
    <property type="evidence" value="ECO:0007669"/>
    <property type="project" value="InterPro"/>
</dbReference>
<dbReference type="PANTHER" id="PTHR46648:SF1">
    <property type="entry name" value="ADENOSINE 5'-MONOPHOSPHORAMIDASE HNT1"/>
    <property type="match status" value="1"/>
</dbReference>
<comment type="caution">
    <text evidence="5">The sequence shown here is derived from an EMBL/GenBank/DDBJ whole genome shotgun (WGS) entry which is preliminary data.</text>
</comment>
<dbReference type="InterPro" id="IPR001310">
    <property type="entry name" value="Histidine_triad_HIT"/>
</dbReference>
<feature type="short sequence motif" description="Histidine triad motif" evidence="2 3">
    <location>
        <begin position="111"/>
        <end position="115"/>
    </location>
</feature>
<reference evidence="5" key="1">
    <citation type="submission" date="2020-10" db="EMBL/GenBank/DDBJ databases">
        <title>Sequencing the genomes of 1000 actinobacteria strains.</title>
        <authorList>
            <person name="Klenk H.-P."/>
        </authorList>
    </citation>
    <scope>NUCLEOTIDE SEQUENCE</scope>
    <source>
        <strain evidence="5">DSM 45354</strain>
    </source>
</reference>